<name>A0A5R8Y148_9BACT</name>
<dbReference type="InterPro" id="IPR011664">
    <property type="entry name" value="Abi_system_AbiD/AbiF-like"/>
</dbReference>
<proteinExistence type="predicted"/>
<sequence>MLTPRSYFLKTSLKESFNKPFLTLDEQISLLKSRGMLFRDESKAKYYIENLNYYRLTGYWLIFEKDHAIHTFKENTYFENILNLYIFDRELRLLLLDAIERIEVSIRSRLAYHLAESFGSHALLNPQIFSSALKYSRTLVKLKSEIDRNKAELFIKHHFDKYKEELPPVWVCVEVMTLGQISNWLSNIKERKYRQTIAKSYDLDEKILCSFLHHLTIIRNACAHHSRVWNKRFTIDFTLPKNPKALNTKFNLLKKRYLYNTLVMCEYLMNIICEDTKWSEKLNDLMKKHSIDTKKMGYL</sequence>
<dbReference type="Proteomes" id="UP000308901">
    <property type="component" value="Unassembled WGS sequence"/>
</dbReference>
<evidence type="ECO:0000313" key="2">
    <source>
        <dbReference type="Proteomes" id="UP000308901"/>
    </source>
</evidence>
<evidence type="ECO:0000313" key="1">
    <source>
        <dbReference type="EMBL" id="TLP38571.1"/>
    </source>
</evidence>
<dbReference type="Pfam" id="PF07751">
    <property type="entry name" value="Abi_2"/>
    <property type="match status" value="1"/>
</dbReference>
<keyword evidence="2" id="KW-1185">Reference proteome</keyword>
<comment type="caution">
    <text evidence="1">The sequence shown here is derived from an EMBL/GenBank/DDBJ whole genome shotgun (WGS) entry which is preliminary data.</text>
</comment>
<protein>
    <submittedName>
        <fullName evidence="1">Abi family protein</fullName>
    </submittedName>
</protein>
<accession>A0A5R8Y148</accession>
<dbReference type="PIRSF" id="PIRSF034934">
    <property type="entry name" value="AbiF_AbiD"/>
    <property type="match status" value="1"/>
</dbReference>
<gene>
    <name evidence="1" type="ORF">FDK22_08915</name>
</gene>
<reference evidence="1 2" key="1">
    <citation type="submission" date="2019-05" db="EMBL/GenBank/DDBJ databases">
        <title>Arcobacter sp. nov., isolated from sea sediment.</title>
        <authorList>
            <person name="Kim W."/>
        </authorList>
    </citation>
    <scope>NUCLEOTIDE SEQUENCE [LARGE SCALE GENOMIC DNA]</scope>
    <source>
        <strain evidence="1 2">CAU 1517</strain>
    </source>
</reference>
<dbReference type="InterPro" id="IPR017034">
    <property type="entry name" value="Abi_system_AbiD/AbiF"/>
</dbReference>
<dbReference type="AlphaFoldDB" id="A0A5R8Y148"/>
<organism evidence="1 2">
    <name type="scientific">Arcobacter arenosus</name>
    <dbReference type="NCBI Taxonomy" id="2576037"/>
    <lineage>
        <taxon>Bacteria</taxon>
        <taxon>Pseudomonadati</taxon>
        <taxon>Campylobacterota</taxon>
        <taxon>Epsilonproteobacteria</taxon>
        <taxon>Campylobacterales</taxon>
        <taxon>Arcobacteraceae</taxon>
        <taxon>Arcobacter</taxon>
    </lineage>
</organism>
<dbReference type="EMBL" id="VANU01000003">
    <property type="protein sequence ID" value="TLP38571.1"/>
    <property type="molecule type" value="Genomic_DNA"/>
</dbReference>
<dbReference type="OrthoDB" id="5363652at2"/>